<feature type="domain" description="Cytochrome C biogenesis protein transmembrane" evidence="7">
    <location>
        <begin position="6"/>
        <end position="210"/>
    </location>
</feature>
<dbReference type="PANTHER" id="PTHR31272:SF4">
    <property type="entry name" value="CYTOCHROME C-TYPE BIOGENESIS PROTEIN HI_1454-RELATED"/>
    <property type="match status" value="1"/>
</dbReference>
<keyword evidence="4 6" id="KW-1133">Transmembrane helix</keyword>
<evidence type="ECO:0000313" key="8">
    <source>
        <dbReference type="EMBL" id="MBU5486338.1"/>
    </source>
</evidence>
<dbReference type="Pfam" id="PF02683">
    <property type="entry name" value="DsbD_TM"/>
    <property type="match status" value="1"/>
</dbReference>
<accession>A0ABS6EM88</accession>
<dbReference type="RefSeq" id="WP_216440941.1">
    <property type="nucleotide sequence ID" value="NZ_JAHLQF010000005.1"/>
</dbReference>
<feature type="transmembrane region" description="Helical" evidence="6">
    <location>
        <begin position="161"/>
        <end position="183"/>
    </location>
</feature>
<keyword evidence="3 6" id="KW-0812">Transmembrane</keyword>
<dbReference type="InterPro" id="IPR003834">
    <property type="entry name" value="Cyt_c_assmbl_TM_dom"/>
</dbReference>
<evidence type="ECO:0000256" key="4">
    <source>
        <dbReference type="ARBA" id="ARBA00022989"/>
    </source>
</evidence>
<reference evidence="8 9" key="1">
    <citation type="submission" date="2021-06" db="EMBL/GenBank/DDBJ databases">
        <authorList>
            <person name="Sun Q."/>
            <person name="Li D."/>
        </authorList>
    </citation>
    <scope>NUCLEOTIDE SEQUENCE [LARGE SCALE GENOMIC DNA]</scope>
    <source>
        <strain evidence="8 9">MSJ-11</strain>
    </source>
</reference>
<evidence type="ECO:0000256" key="6">
    <source>
        <dbReference type="SAM" id="Phobius"/>
    </source>
</evidence>
<proteinExistence type="inferred from homology"/>
<feature type="transmembrane region" description="Helical" evidence="6">
    <location>
        <begin position="195"/>
        <end position="216"/>
    </location>
</feature>
<evidence type="ECO:0000256" key="3">
    <source>
        <dbReference type="ARBA" id="ARBA00022692"/>
    </source>
</evidence>
<evidence type="ECO:0000259" key="7">
    <source>
        <dbReference type="Pfam" id="PF02683"/>
    </source>
</evidence>
<dbReference type="EMBL" id="JAHLQF010000005">
    <property type="protein sequence ID" value="MBU5486338.1"/>
    <property type="molecule type" value="Genomic_DNA"/>
</dbReference>
<feature type="transmembrane region" description="Helical" evidence="6">
    <location>
        <begin position="50"/>
        <end position="71"/>
    </location>
</feature>
<dbReference type="Proteomes" id="UP000726170">
    <property type="component" value="Unassembled WGS sequence"/>
</dbReference>
<name>A0ABS6EM88_9CLOT</name>
<comment type="caution">
    <text evidence="8">The sequence shown here is derived from an EMBL/GenBank/DDBJ whole genome shotgun (WGS) entry which is preliminary data.</text>
</comment>
<evidence type="ECO:0000313" key="9">
    <source>
        <dbReference type="Proteomes" id="UP000726170"/>
    </source>
</evidence>
<evidence type="ECO:0000256" key="2">
    <source>
        <dbReference type="ARBA" id="ARBA00006143"/>
    </source>
</evidence>
<comment type="subcellular location">
    <subcellularLocation>
        <location evidence="1">Membrane</location>
        <topology evidence="1">Multi-pass membrane protein</topology>
    </subcellularLocation>
</comment>
<organism evidence="8 9">
    <name type="scientific">Clostridium mobile</name>
    <dbReference type="NCBI Taxonomy" id="2841512"/>
    <lineage>
        <taxon>Bacteria</taxon>
        <taxon>Bacillati</taxon>
        <taxon>Bacillota</taxon>
        <taxon>Clostridia</taxon>
        <taxon>Eubacteriales</taxon>
        <taxon>Clostridiaceae</taxon>
        <taxon>Clostridium</taxon>
    </lineage>
</organism>
<keyword evidence="5 6" id="KW-0472">Membrane</keyword>
<sequence length="227" mass="25015">MDNISILLAFSSGVLSFLSPCVLPLIPMYLSYLAGTTLEEVNSKQKITVIYKSIGFILGFSIVFIIMGLSITTLGKLFEENRFILKKIGGIIIIVFGVHTTGIIKIKSLYREKRLLNFNKSGISSIFLGMAFAIGWTPCIGPVLASILIYAGNLETLSKGVFLLIAYSAGLGIPFLLSAFLIEAISKYIKRIYKYFNLISIISGILLIILGILTFMDKTYLLNNLFS</sequence>
<feature type="transmembrane region" description="Helical" evidence="6">
    <location>
        <begin position="83"/>
        <end position="104"/>
    </location>
</feature>
<dbReference type="InterPro" id="IPR051790">
    <property type="entry name" value="Cytochrome_c-biogenesis_DsbD"/>
</dbReference>
<dbReference type="PANTHER" id="PTHR31272">
    <property type="entry name" value="CYTOCHROME C-TYPE BIOGENESIS PROTEIN HI_1454-RELATED"/>
    <property type="match status" value="1"/>
</dbReference>
<comment type="similarity">
    <text evidence="2">Belongs to the DsbD family.</text>
</comment>
<keyword evidence="9" id="KW-1185">Reference proteome</keyword>
<feature type="transmembrane region" description="Helical" evidence="6">
    <location>
        <begin position="125"/>
        <end position="149"/>
    </location>
</feature>
<gene>
    <name evidence="8" type="ORF">KQI86_18675</name>
</gene>
<feature type="transmembrane region" description="Helical" evidence="6">
    <location>
        <begin position="6"/>
        <end position="30"/>
    </location>
</feature>
<evidence type="ECO:0000256" key="1">
    <source>
        <dbReference type="ARBA" id="ARBA00004141"/>
    </source>
</evidence>
<protein>
    <submittedName>
        <fullName evidence="8">Cytochrome c biogenesis protein CcdA</fullName>
    </submittedName>
</protein>
<evidence type="ECO:0000256" key="5">
    <source>
        <dbReference type="ARBA" id="ARBA00023136"/>
    </source>
</evidence>